<dbReference type="SMART" id="SM00222">
    <property type="entry name" value="Sec7"/>
    <property type="match status" value="1"/>
</dbReference>
<feature type="region of interest" description="Disordered" evidence="1">
    <location>
        <begin position="73"/>
        <end position="110"/>
    </location>
</feature>
<feature type="compositionally biased region" description="Basic and acidic residues" evidence="1">
    <location>
        <begin position="1613"/>
        <end position="1640"/>
    </location>
</feature>
<accession>A0A8H7ATW2</accession>
<evidence type="ECO:0000313" key="3">
    <source>
        <dbReference type="EMBL" id="KAF7513076.1"/>
    </source>
</evidence>
<organism evidence="3 4">
    <name type="scientific">Endocarpon pusillum</name>
    <dbReference type="NCBI Taxonomy" id="364733"/>
    <lineage>
        <taxon>Eukaryota</taxon>
        <taxon>Fungi</taxon>
        <taxon>Dikarya</taxon>
        <taxon>Ascomycota</taxon>
        <taxon>Pezizomycotina</taxon>
        <taxon>Eurotiomycetes</taxon>
        <taxon>Chaetothyriomycetidae</taxon>
        <taxon>Verrucariales</taxon>
        <taxon>Verrucariaceae</taxon>
        <taxon>Endocarpon</taxon>
    </lineage>
</organism>
<feature type="compositionally biased region" description="Polar residues" evidence="1">
    <location>
        <begin position="17"/>
        <end position="27"/>
    </location>
</feature>
<feature type="region of interest" description="Disordered" evidence="1">
    <location>
        <begin position="340"/>
        <end position="382"/>
    </location>
</feature>
<feature type="region of interest" description="Disordered" evidence="1">
    <location>
        <begin position="530"/>
        <end position="566"/>
    </location>
</feature>
<dbReference type="EMBL" id="JAACFV010000008">
    <property type="protein sequence ID" value="KAF7513076.1"/>
    <property type="molecule type" value="Genomic_DNA"/>
</dbReference>
<dbReference type="InterPro" id="IPR056604">
    <property type="entry name" value="GBF1-like_TPR"/>
</dbReference>
<feature type="region of interest" description="Disordered" evidence="1">
    <location>
        <begin position="17"/>
        <end position="47"/>
    </location>
</feature>
<dbReference type="GO" id="GO:0005085">
    <property type="term" value="F:guanyl-nucleotide exchange factor activity"/>
    <property type="evidence" value="ECO:0007669"/>
    <property type="project" value="InterPro"/>
</dbReference>
<dbReference type="Pfam" id="PF23325">
    <property type="entry name" value="TPR_28"/>
    <property type="match status" value="3"/>
</dbReference>
<evidence type="ECO:0000256" key="1">
    <source>
        <dbReference type="SAM" id="MobiDB-lite"/>
    </source>
</evidence>
<dbReference type="InterPro" id="IPR023394">
    <property type="entry name" value="Sec7_C_sf"/>
</dbReference>
<feature type="region of interest" description="Disordered" evidence="1">
    <location>
        <begin position="1329"/>
        <end position="1350"/>
    </location>
</feature>
<dbReference type="CDD" id="cd00171">
    <property type="entry name" value="Sec7"/>
    <property type="match status" value="1"/>
</dbReference>
<proteinExistence type="predicted"/>
<feature type="compositionally biased region" description="Low complexity" evidence="1">
    <location>
        <begin position="1651"/>
        <end position="1673"/>
    </location>
</feature>
<dbReference type="OrthoDB" id="10258608at2759"/>
<dbReference type="Pfam" id="PF12783">
    <property type="entry name" value="Sec7-like_HUS"/>
    <property type="match status" value="1"/>
</dbReference>
<dbReference type="GO" id="GO:0032012">
    <property type="term" value="P:regulation of ARF protein signal transduction"/>
    <property type="evidence" value="ECO:0007669"/>
    <property type="project" value="InterPro"/>
</dbReference>
<feature type="compositionally biased region" description="Basic and acidic residues" evidence="1">
    <location>
        <begin position="548"/>
        <end position="566"/>
    </location>
</feature>
<feature type="region of interest" description="Disordered" evidence="1">
    <location>
        <begin position="1589"/>
        <end position="1673"/>
    </location>
</feature>
<evidence type="ECO:0000313" key="4">
    <source>
        <dbReference type="Proteomes" id="UP000606974"/>
    </source>
</evidence>
<dbReference type="InterPro" id="IPR032691">
    <property type="entry name" value="Mon2/Sec7/BIG1-like_HUS"/>
</dbReference>
<reference evidence="3" key="1">
    <citation type="submission" date="2020-02" db="EMBL/GenBank/DDBJ databases">
        <authorList>
            <person name="Palmer J.M."/>
        </authorList>
    </citation>
    <scope>NUCLEOTIDE SEQUENCE</scope>
    <source>
        <strain evidence="3">EPUS1.4</strain>
        <tissue evidence="3">Thallus</tissue>
    </source>
</reference>
<gene>
    <name evidence="3" type="ORF">GJ744_011342</name>
</gene>
<dbReference type="Gene3D" id="1.10.220.20">
    <property type="match status" value="1"/>
</dbReference>
<feature type="region of interest" description="Disordered" evidence="1">
    <location>
        <begin position="1429"/>
        <end position="1455"/>
    </location>
</feature>
<dbReference type="PROSITE" id="PS50190">
    <property type="entry name" value="SEC7"/>
    <property type="match status" value="1"/>
</dbReference>
<sequence length="1673" mass="184272">MNDAVSISAIPQVPFETATSSVSSQNERVPPRLRSPHSPPRYEEMSTPTTTISITVNPVTLITTECVTITSAMRKHGRPGQSSVSAILGGGSRRTQGVVEHARPSSRSRLSVEQKRIPSIADPGVTSLNGDHTLAGRWGLRGQRGKSQQDNPLMSAFAQLRSDLAGCKDIQSFDAPALLHPFLQVIRSSSTSAAITSLAVIAITKFFAYNLITLESPRIALAMQLLSAAITHCRFEASDSSADEIVLLRILKLMEGMLSRPEGHVLGDENVCEMMETGLSMCCQSRLSEVLRRSAEIAMISMCQVIFGRLKAIDGESEALDQDKIASVLVASSDGVKMDPSVNGDSVVSPRNTRSDGNVSDDETPKKRADDDQPEPEAAASAQDADFAMIVAKPYSLPSIRELFRALIDLLDPHNRQHTDTMRIMALRIIDVVLEVAGRLIAKHSSLSQLAQDDLCRHLFQLVRSENILLLNGSLRVAGTLLQTCREVLKLQQELFLSYLVACLHPRVDIPQEPGIDPALYEGIPQAPKLVKPPPSQASSGRSTPVPVKDRQKLGLEGGSRRPDARESMIESIGALVRMPSFMAELFVNYDCEVDRADLCEDMVGLLSRNAFPDSATWSTTNVPPLCLDALLGFVQSMAERLEQPAPPRDRPDLVRLRKQRERKKIIILGAMKFNENPKAGIAYLASNSIIKDPDDPLQLAQFFKGTARVSKRVLGDFLSKKSSEHILKAYMSLFDFKGKRIDEALRMLLGLFRLPGESQLIERIVMVFTEQYCSSTESSVVADKDAAFILTYGIIMLNTDLYNPNVKKQSRMSYLDFAKNLRGVNAGKDFDPQYLQDIYDSIKHSEIILPDEHDNKHAFDYAWKELLMKAGSVGDLAICDTNAYDADMLAATWKPIVATLCYVFMQASDDAVYSRVVNGFDQCAQLAARYGLSEAFDRIVHSLCTISTLTTEKTTALNTEVQVGKKTVMVSELAVHFGRDFRAQLATVLLFRILHGNEGVLRDSWIHLIKVLVNLFVNLLIQFPPETMPLIDLPPIPLQPPSQVIDRDGRMNDSGILSAFTSYLSSYAAGDPPEPTDEELENTLCTVDCIKACETDGVLLDILALPAELVSPLVNLILSQLPDESSPIVIVKPDRPPPPSQPNGHAPIQTGPVYNPGMVFLLELATKIVLRDQSTVSAAGESLSACLQTLARDAANLHPLAAVRVVHYLLRLLQASYEHDFMRTPVVLHAISSFDDGTIERTAVSVVPGLSQIVSSPEPLKNELANSPDFWSILQRLHRHKDESQNVFDILSKTVKADPPIIAADNYESAVSLANDFATAASVGAAQAQRRDAGSRRGRPQQKQTKPQDNAIIIRGTEAISLIYQLTSRIPEFISKSHLERNEAWATYWSPIFRSLSTQCVNLCREIRHQALSYLQRCLLSPELISYSSSSSIPSTTTTTDGDREEPGHQQDQQEDTEWLAIFTEVLFPLIRRLLKPEIYTLDPAGMSETRTQAATLLCKVYLYYLVRLAEGGKMLDVWLGVLEVLDRLMNSGQQQARDQMRAGAGGGSGGGKVRGEYDYGGLLEEQIPESLKNILLVMADAGYLVPPASSPPKAKAVGMGEGEGENENENESGKQERQADEGEGSEKIWEETSRRVERFLPGLFAELFPEQQQQLPQQPAQKTQPQGEKRA</sequence>
<dbReference type="PANTHER" id="PTHR10663">
    <property type="entry name" value="GUANYL-NUCLEOTIDE EXCHANGE FACTOR"/>
    <property type="match status" value="1"/>
</dbReference>
<dbReference type="Pfam" id="PF01369">
    <property type="entry name" value="Sec7"/>
    <property type="match status" value="1"/>
</dbReference>
<feature type="compositionally biased region" description="Low complexity" evidence="1">
    <location>
        <begin position="1429"/>
        <end position="1441"/>
    </location>
</feature>
<dbReference type="InterPro" id="IPR000904">
    <property type="entry name" value="Sec7_dom"/>
</dbReference>
<dbReference type="PANTHER" id="PTHR10663:SF388">
    <property type="entry name" value="GOLGI-SPECIFIC BREFELDIN A-RESISTANCE GUANINE NUCLEOTIDE EXCHANGE FACTOR 1"/>
    <property type="match status" value="1"/>
</dbReference>
<feature type="domain" description="SEC7" evidence="2">
    <location>
        <begin position="656"/>
        <end position="846"/>
    </location>
</feature>
<dbReference type="InterPro" id="IPR016024">
    <property type="entry name" value="ARM-type_fold"/>
</dbReference>
<dbReference type="SUPFAM" id="SSF48425">
    <property type="entry name" value="Sec7 domain"/>
    <property type="match status" value="1"/>
</dbReference>
<dbReference type="Gene3D" id="1.10.1000.11">
    <property type="entry name" value="Arf Nucleotide-binding Site Opener,domain 2"/>
    <property type="match status" value="1"/>
</dbReference>
<dbReference type="InterPro" id="IPR035999">
    <property type="entry name" value="Sec7_dom_sf"/>
</dbReference>
<evidence type="ECO:0000259" key="2">
    <source>
        <dbReference type="PROSITE" id="PS50190"/>
    </source>
</evidence>
<protein>
    <recommendedName>
        <fullName evidence="2">SEC7 domain-containing protein</fullName>
    </recommendedName>
</protein>
<feature type="compositionally biased region" description="Polar residues" evidence="1">
    <location>
        <begin position="343"/>
        <end position="358"/>
    </location>
</feature>
<dbReference type="GO" id="GO:0016192">
    <property type="term" value="P:vesicle-mediated transport"/>
    <property type="evidence" value="ECO:0007669"/>
    <property type="project" value="UniProtKB-ARBA"/>
</dbReference>
<comment type="caution">
    <text evidence="3">The sequence shown here is derived from an EMBL/GenBank/DDBJ whole genome shotgun (WGS) entry which is preliminary data.</text>
</comment>
<keyword evidence="4" id="KW-1185">Reference proteome</keyword>
<dbReference type="Proteomes" id="UP000606974">
    <property type="component" value="Unassembled WGS sequence"/>
</dbReference>
<dbReference type="GO" id="GO:0005794">
    <property type="term" value="C:Golgi apparatus"/>
    <property type="evidence" value="ECO:0007669"/>
    <property type="project" value="UniProtKB-ARBA"/>
</dbReference>
<name>A0A8H7ATW2_9EURO</name>
<dbReference type="SUPFAM" id="SSF48371">
    <property type="entry name" value="ARM repeat"/>
    <property type="match status" value="1"/>
</dbReference>